<evidence type="ECO:0000313" key="10">
    <source>
        <dbReference type="Proteomes" id="UP000012040"/>
    </source>
</evidence>
<evidence type="ECO:0000256" key="6">
    <source>
        <dbReference type="ARBA" id="ARBA00023136"/>
    </source>
</evidence>
<sequence>MAHIDTSGKGRNTNVDLNLVPFIDLMSVLITFLLISAVWTQVSMIQLGASFASPKDSTNTEYKVPPHEDLVFRLDVVSAGYVLKFGTQTKPIPKRNNEYDTQTLLTELQRVKQAYPDKNNVKISIADEILYENVIAAMDTGLQAGFSPELLTGGPR</sequence>
<evidence type="ECO:0000256" key="4">
    <source>
        <dbReference type="ARBA" id="ARBA00022692"/>
    </source>
</evidence>
<evidence type="ECO:0000313" key="9">
    <source>
        <dbReference type="EMBL" id="AGH94953.1"/>
    </source>
</evidence>
<proteinExistence type="inferred from homology"/>
<dbReference type="Pfam" id="PF02472">
    <property type="entry name" value="ExbD"/>
    <property type="match status" value="1"/>
</dbReference>
<name>M4V6X7_9BACT</name>
<keyword evidence="3" id="KW-1003">Cell membrane</keyword>
<dbReference type="STRING" id="1184267.A11Q_733"/>
<evidence type="ECO:0000256" key="2">
    <source>
        <dbReference type="ARBA" id="ARBA00005811"/>
    </source>
</evidence>
<dbReference type="AlphaFoldDB" id="M4V6X7"/>
<evidence type="ECO:0000256" key="7">
    <source>
        <dbReference type="RuleBase" id="RU003879"/>
    </source>
</evidence>
<keyword evidence="10" id="KW-1185">Reference proteome</keyword>
<comment type="similarity">
    <text evidence="2 7">Belongs to the ExbD/TolR family.</text>
</comment>
<dbReference type="EMBL" id="CP003537">
    <property type="protein sequence ID" value="AGH94953.1"/>
    <property type="molecule type" value="Genomic_DNA"/>
</dbReference>
<dbReference type="OrthoDB" id="5382236at2"/>
<dbReference type="HOGENOM" id="CLU_137878_0_0_7"/>
<dbReference type="PATRIC" id="fig|1184267.3.peg.742"/>
<evidence type="ECO:0000256" key="3">
    <source>
        <dbReference type="ARBA" id="ARBA00022475"/>
    </source>
</evidence>
<protein>
    <submittedName>
        <fullName evidence="9">TolR protein</fullName>
    </submittedName>
</protein>
<keyword evidence="5 8" id="KW-1133">Transmembrane helix</keyword>
<dbReference type="GO" id="GO:0022857">
    <property type="term" value="F:transmembrane transporter activity"/>
    <property type="evidence" value="ECO:0007669"/>
    <property type="project" value="InterPro"/>
</dbReference>
<keyword evidence="6 8" id="KW-0472">Membrane</keyword>
<dbReference type="Proteomes" id="UP000012040">
    <property type="component" value="Chromosome"/>
</dbReference>
<dbReference type="InterPro" id="IPR003400">
    <property type="entry name" value="ExbD"/>
</dbReference>
<dbReference type="RefSeq" id="WP_015469443.1">
    <property type="nucleotide sequence ID" value="NC_020813.1"/>
</dbReference>
<keyword evidence="7" id="KW-0653">Protein transport</keyword>
<organism evidence="9 10">
    <name type="scientific">Pseudobdellovibrio exovorus JSS</name>
    <dbReference type="NCBI Taxonomy" id="1184267"/>
    <lineage>
        <taxon>Bacteria</taxon>
        <taxon>Pseudomonadati</taxon>
        <taxon>Bdellovibrionota</taxon>
        <taxon>Bdellovibrionia</taxon>
        <taxon>Bdellovibrionales</taxon>
        <taxon>Pseudobdellovibrionaceae</taxon>
        <taxon>Pseudobdellovibrio</taxon>
    </lineage>
</organism>
<evidence type="ECO:0000256" key="5">
    <source>
        <dbReference type="ARBA" id="ARBA00022989"/>
    </source>
</evidence>
<evidence type="ECO:0000256" key="8">
    <source>
        <dbReference type="SAM" id="Phobius"/>
    </source>
</evidence>
<dbReference type="GO" id="GO:0005886">
    <property type="term" value="C:plasma membrane"/>
    <property type="evidence" value="ECO:0007669"/>
    <property type="project" value="UniProtKB-SubCell"/>
</dbReference>
<keyword evidence="7" id="KW-0813">Transport</keyword>
<dbReference type="GO" id="GO:0015031">
    <property type="term" value="P:protein transport"/>
    <property type="evidence" value="ECO:0007669"/>
    <property type="project" value="UniProtKB-KW"/>
</dbReference>
<evidence type="ECO:0000256" key="1">
    <source>
        <dbReference type="ARBA" id="ARBA00004162"/>
    </source>
</evidence>
<dbReference type="KEGG" id="bex:A11Q_733"/>
<comment type="subcellular location">
    <subcellularLocation>
        <location evidence="1">Cell membrane</location>
        <topology evidence="1">Single-pass membrane protein</topology>
    </subcellularLocation>
    <subcellularLocation>
        <location evidence="7">Cell membrane</location>
        <topology evidence="7">Single-pass type II membrane protein</topology>
    </subcellularLocation>
</comment>
<feature type="transmembrane region" description="Helical" evidence="8">
    <location>
        <begin position="19"/>
        <end position="39"/>
    </location>
</feature>
<accession>M4V6X7</accession>
<gene>
    <name evidence="9" type="ORF">A11Q_733</name>
</gene>
<reference evidence="9 10" key="1">
    <citation type="journal article" date="2013" name="ISME J.">
        <title>By their genes ye shall know them: genomic signatures of predatory bacteria.</title>
        <authorList>
            <person name="Pasternak Z."/>
            <person name="Pietrokovski S."/>
            <person name="Rotem O."/>
            <person name="Gophna U."/>
            <person name="Lurie-Weinberger M.N."/>
            <person name="Jurkevitch E."/>
        </authorList>
    </citation>
    <scope>NUCLEOTIDE SEQUENCE [LARGE SCALE GENOMIC DNA]</scope>
    <source>
        <strain evidence="9 10">JSS</strain>
    </source>
</reference>
<keyword evidence="4 7" id="KW-0812">Transmembrane</keyword>
<dbReference type="eggNOG" id="COG0848">
    <property type="taxonomic scope" value="Bacteria"/>
</dbReference>